<sequence length="159" mass="16836">MIARLKPKPLLAGAIVCALILAALALGQAEPVRGDGMGAMLRNLVFGDAVATTAMIAAAIGLSTCFRLWRQRDAWIFHDGMRLYRGNSLSWPLATIRDVVVERSDIGIASLRLVVDDDSETTRELVKLPLLEGSPEAVRGGVLFAAAGVKAVPSGVTVN</sequence>
<evidence type="ECO:0000313" key="2">
    <source>
        <dbReference type="EMBL" id="AMU93624.1"/>
    </source>
</evidence>
<reference evidence="2 3" key="2">
    <citation type="journal article" date="2016" name="Genome Announc.">
        <title>Complete Genome Sequence of Sphingopyxis terrae Strain 203-1 (NBRC 111660), a Polyethylene Glycol Degrader.</title>
        <authorList>
            <person name="Ohtsubo Y."/>
            <person name="Nonoyama S."/>
            <person name="Nagata Y."/>
            <person name="Numata M."/>
            <person name="Tsuchikane K."/>
            <person name="Hosoyama A."/>
            <person name="Yamazoe A."/>
            <person name="Tsuda M."/>
            <person name="Fujita N."/>
            <person name="Kawai F."/>
        </authorList>
    </citation>
    <scope>NUCLEOTIDE SEQUENCE [LARGE SCALE GENOMIC DNA]</scope>
    <source>
        <strain evidence="2 3">203-1</strain>
    </source>
</reference>
<keyword evidence="1" id="KW-0472">Membrane</keyword>
<name>A0A142VV17_9SPHN</name>
<keyword evidence="1" id="KW-0812">Transmembrane</keyword>
<dbReference type="KEGG" id="ster:AOA14_03260"/>
<proteinExistence type="predicted"/>
<dbReference type="AlphaFoldDB" id="A0A142VV17"/>
<accession>A0A142VV17</accession>
<feature type="transmembrane region" description="Helical" evidence="1">
    <location>
        <begin position="45"/>
        <end position="69"/>
    </location>
</feature>
<reference evidence="3" key="1">
    <citation type="submission" date="2015-11" db="EMBL/GenBank/DDBJ databases">
        <title>Complete genome sequence of a polyethylene glycol-degrading strain Sphingopyxis terrae strain 203-1 (NBRC 15098).</title>
        <authorList>
            <person name="Yoshiyuki O."/>
            <person name="Shouta N."/>
            <person name="Nagata Y."/>
            <person name="Numata M."/>
            <person name="Tsuchikane K."/>
            <person name="Hosoyama A."/>
            <person name="Yamazoe A."/>
            <person name="Tsuda M."/>
            <person name="Fujita N."/>
            <person name="Kawai F."/>
        </authorList>
    </citation>
    <scope>NUCLEOTIDE SEQUENCE [LARGE SCALE GENOMIC DNA]</scope>
    <source>
        <strain evidence="3">203-1</strain>
    </source>
</reference>
<protein>
    <submittedName>
        <fullName evidence="2">Uncharacterized protein</fullName>
    </submittedName>
</protein>
<evidence type="ECO:0000313" key="3">
    <source>
        <dbReference type="Proteomes" id="UP000076234"/>
    </source>
</evidence>
<organism evidence="2 3">
    <name type="scientific">Sphingopyxis terrae subsp. terrae NBRC 15098</name>
    <dbReference type="NCBI Taxonomy" id="1219058"/>
    <lineage>
        <taxon>Bacteria</taxon>
        <taxon>Pseudomonadati</taxon>
        <taxon>Pseudomonadota</taxon>
        <taxon>Alphaproteobacteria</taxon>
        <taxon>Sphingomonadales</taxon>
        <taxon>Sphingomonadaceae</taxon>
        <taxon>Sphingopyxis</taxon>
    </lineage>
</organism>
<evidence type="ECO:0000256" key="1">
    <source>
        <dbReference type="SAM" id="Phobius"/>
    </source>
</evidence>
<dbReference type="EMBL" id="CP013342">
    <property type="protein sequence ID" value="AMU93624.1"/>
    <property type="molecule type" value="Genomic_DNA"/>
</dbReference>
<gene>
    <name evidence="2" type="ORF">AOA14_03260</name>
</gene>
<keyword evidence="1" id="KW-1133">Transmembrane helix</keyword>
<dbReference type="Proteomes" id="UP000076234">
    <property type="component" value="Chromosome"/>
</dbReference>